<dbReference type="GO" id="GO:0022857">
    <property type="term" value="F:transmembrane transporter activity"/>
    <property type="evidence" value="ECO:0007669"/>
    <property type="project" value="InterPro"/>
</dbReference>
<feature type="domain" description="Major facilitator superfamily (MFS) profile" evidence="10">
    <location>
        <begin position="13"/>
        <end position="430"/>
    </location>
</feature>
<protein>
    <submittedName>
        <fullName evidence="11">MFS transporter</fullName>
    </submittedName>
</protein>
<feature type="transmembrane region" description="Helical" evidence="9">
    <location>
        <begin position="174"/>
        <end position="195"/>
    </location>
</feature>
<reference evidence="12" key="1">
    <citation type="journal article" date="2019" name="Int. J. Syst. Evol. Microbiol.">
        <title>The Global Catalogue of Microorganisms (GCM) 10K type strain sequencing project: providing services to taxonomists for standard genome sequencing and annotation.</title>
        <authorList>
            <consortium name="The Broad Institute Genomics Platform"/>
            <consortium name="The Broad Institute Genome Sequencing Center for Infectious Disease"/>
            <person name="Wu L."/>
            <person name="Ma J."/>
        </authorList>
    </citation>
    <scope>NUCLEOTIDE SEQUENCE [LARGE SCALE GENOMIC DNA]</scope>
    <source>
        <strain evidence="12">JCM 19134</strain>
    </source>
</reference>
<evidence type="ECO:0000256" key="6">
    <source>
        <dbReference type="ARBA" id="ARBA00023136"/>
    </source>
</evidence>
<evidence type="ECO:0000256" key="7">
    <source>
        <dbReference type="ARBA" id="ARBA00038514"/>
    </source>
</evidence>
<organism evidence="11 12">
    <name type="scientific">Halioxenophilus aromaticivorans</name>
    <dbReference type="NCBI Taxonomy" id="1306992"/>
    <lineage>
        <taxon>Bacteria</taxon>
        <taxon>Pseudomonadati</taxon>
        <taxon>Pseudomonadota</taxon>
        <taxon>Gammaproteobacteria</taxon>
        <taxon>Alteromonadales</taxon>
        <taxon>Alteromonadaceae</taxon>
        <taxon>Halioxenophilus</taxon>
    </lineage>
</organism>
<dbReference type="Gene3D" id="1.20.1250.20">
    <property type="entry name" value="MFS general substrate transporter like domains"/>
    <property type="match status" value="2"/>
</dbReference>
<dbReference type="InterPro" id="IPR020846">
    <property type="entry name" value="MFS_dom"/>
</dbReference>
<evidence type="ECO:0000259" key="10">
    <source>
        <dbReference type="PROSITE" id="PS50850"/>
    </source>
</evidence>
<dbReference type="EMBL" id="BAABLX010000028">
    <property type="protein sequence ID" value="GAA4949315.1"/>
    <property type="molecule type" value="Genomic_DNA"/>
</dbReference>
<dbReference type="InterPro" id="IPR011701">
    <property type="entry name" value="MFS"/>
</dbReference>
<evidence type="ECO:0000256" key="8">
    <source>
        <dbReference type="SAM" id="MobiDB-lite"/>
    </source>
</evidence>
<dbReference type="PANTHER" id="PTHR11662">
    <property type="entry name" value="SOLUTE CARRIER FAMILY 17"/>
    <property type="match status" value="1"/>
</dbReference>
<keyword evidence="2" id="KW-0813">Transport</keyword>
<dbReference type="AlphaFoldDB" id="A0AAV3U5R7"/>
<feature type="transmembrane region" description="Helical" evidence="9">
    <location>
        <begin position="103"/>
        <end position="125"/>
    </location>
</feature>
<keyword evidence="5 9" id="KW-1133">Transmembrane helix</keyword>
<feature type="transmembrane region" description="Helical" evidence="9">
    <location>
        <begin position="146"/>
        <end position="168"/>
    </location>
</feature>
<evidence type="ECO:0000256" key="1">
    <source>
        <dbReference type="ARBA" id="ARBA00004651"/>
    </source>
</evidence>
<keyword evidence="4 9" id="KW-0812">Transmembrane</keyword>
<dbReference type="InterPro" id="IPR036259">
    <property type="entry name" value="MFS_trans_sf"/>
</dbReference>
<feature type="transmembrane region" description="Helical" evidence="9">
    <location>
        <begin position="404"/>
        <end position="425"/>
    </location>
</feature>
<dbReference type="InterPro" id="IPR050382">
    <property type="entry name" value="MFS_Na/Anion_cotransporter"/>
</dbReference>
<accession>A0AAV3U5R7</accession>
<dbReference type="FunFam" id="1.20.1250.20:FF:000010">
    <property type="entry name" value="Probable glucarate transporter"/>
    <property type="match status" value="1"/>
</dbReference>
<dbReference type="GO" id="GO:0005886">
    <property type="term" value="C:plasma membrane"/>
    <property type="evidence" value="ECO:0007669"/>
    <property type="project" value="UniProtKB-SubCell"/>
</dbReference>
<feature type="compositionally biased region" description="Low complexity" evidence="8">
    <location>
        <begin position="437"/>
        <end position="452"/>
    </location>
</feature>
<gene>
    <name evidence="11" type="ORF">GCM10025791_31900</name>
</gene>
<dbReference type="PIRSF" id="PIRSF002808">
    <property type="entry name" value="Hexose_phosphate_transp"/>
    <property type="match status" value="1"/>
</dbReference>
<proteinExistence type="inferred from homology"/>
<feature type="transmembrane region" description="Helical" evidence="9">
    <location>
        <begin position="44"/>
        <end position="67"/>
    </location>
</feature>
<sequence>MDSLKPTKVRYHILLMLFLVTTINYADRATLSIAGASIQDDLGISAVSLGYIFSAFGWAYVLGQIPGGWLLDRFGSKRVYAVGIFTWSLFTLLQSFVGHVSAAANAVVVLFVLRAMVGLAEAPSFPGNARIVAAWFPSAERGTASAVFNSAQYFATVIFAPIMGWVTFTLGWQQVFFLMGALGIIFSGIWLITIYSPRQHPRINQAELDHIQNNGGLVDMDSASAKQAGPGLRHIGTLLKNRMLLGVYLGQYCINAITYFFLTWFPVYLVKEHDMTILKAGFFASLPAICGFIGGILGGVLSDALLRKGYSLSVARKLPIVVGLLLSTSMLACNYVDAQWLIIGFMALAFFGKGLGALGWAVVADTSPKKIAGLSGGMFNTFGNFAAITTPIIIGYIVSATGSFEWALVYVAANAVVAVCSYLFIVGPIHRVELPEEPSASNSAPTSSPSPTLKASHATD</sequence>
<name>A0AAV3U5R7_9ALTE</name>
<evidence type="ECO:0000313" key="12">
    <source>
        <dbReference type="Proteomes" id="UP001409585"/>
    </source>
</evidence>
<keyword evidence="6 9" id="KW-0472">Membrane</keyword>
<evidence type="ECO:0000256" key="3">
    <source>
        <dbReference type="ARBA" id="ARBA00022475"/>
    </source>
</evidence>
<dbReference type="PANTHER" id="PTHR11662:SF399">
    <property type="entry name" value="FI19708P1-RELATED"/>
    <property type="match status" value="1"/>
</dbReference>
<feature type="region of interest" description="Disordered" evidence="8">
    <location>
        <begin position="436"/>
        <end position="460"/>
    </location>
</feature>
<dbReference type="NCBIfam" id="TIGR00893">
    <property type="entry name" value="2A0114"/>
    <property type="match status" value="1"/>
</dbReference>
<evidence type="ECO:0000256" key="2">
    <source>
        <dbReference type="ARBA" id="ARBA00022448"/>
    </source>
</evidence>
<evidence type="ECO:0000313" key="11">
    <source>
        <dbReference type="EMBL" id="GAA4949315.1"/>
    </source>
</evidence>
<feature type="transmembrane region" description="Helical" evidence="9">
    <location>
        <begin position="282"/>
        <end position="306"/>
    </location>
</feature>
<dbReference type="CDD" id="cd17319">
    <property type="entry name" value="MFS_ExuT_GudP_like"/>
    <property type="match status" value="1"/>
</dbReference>
<dbReference type="Proteomes" id="UP001409585">
    <property type="component" value="Unassembled WGS sequence"/>
</dbReference>
<keyword evidence="3" id="KW-1003">Cell membrane</keyword>
<dbReference type="RefSeq" id="WP_345424508.1">
    <property type="nucleotide sequence ID" value="NZ_AP031496.1"/>
</dbReference>
<dbReference type="InterPro" id="IPR000849">
    <property type="entry name" value="Sugar_P_transporter"/>
</dbReference>
<feature type="transmembrane region" description="Helical" evidence="9">
    <location>
        <begin position="376"/>
        <end position="398"/>
    </location>
</feature>
<dbReference type="SUPFAM" id="SSF103473">
    <property type="entry name" value="MFS general substrate transporter"/>
    <property type="match status" value="1"/>
</dbReference>
<evidence type="ECO:0000256" key="5">
    <source>
        <dbReference type="ARBA" id="ARBA00022989"/>
    </source>
</evidence>
<feature type="transmembrane region" description="Helical" evidence="9">
    <location>
        <begin position="79"/>
        <end position="97"/>
    </location>
</feature>
<comment type="similarity">
    <text evidence="7">Belongs to the major facilitator superfamily. Phthalate permease family.</text>
</comment>
<comment type="caution">
    <text evidence="11">The sequence shown here is derived from an EMBL/GenBank/DDBJ whole genome shotgun (WGS) entry which is preliminary data.</text>
</comment>
<dbReference type="PROSITE" id="PS50850">
    <property type="entry name" value="MFS"/>
    <property type="match status" value="1"/>
</dbReference>
<evidence type="ECO:0000256" key="4">
    <source>
        <dbReference type="ARBA" id="ARBA00022692"/>
    </source>
</evidence>
<keyword evidence="12" id="KW-1185">Reference proteome</keyword>
<feature type="transmembrane region" description="Helical" evidence="9">
    <location>
        <begin position="342"/>
        <end position="364"/>
    </location>
</feature>
<feature type="transmembrane region" description="Helical" evidence="9">
    <location>
        <begin position="243"/>
        <end position="262"/>
    </location>
</feature>
<evidence type="ECO:0000256" key="9">
    <source>
        <dbReference type="SAM" id="Phobius"/>
    </source>
</evidence>
<comment type="subcellular location">
    <subcellularLocation>
        <location evidence="1">Cell membrane</location>
        <topology evidence="1">Multi-pass membrane protein</topology>
    </subcellularLocation>
</comment>
<dbReference type="Pfam" id="PF07690">
    <property type="entry name" value="MFS_1"/>
    <property type="match status" value="2"/>
</dbReference>